<dbReference type="EMBL" id="JACJVR010000048">
    <property type="protein sequence ID" value="MBB6692163.1"/>
    <property type="molecule type" value="Genomic_DNA"/>
</dbReference>
<dbReference type="AlphaFoldDB" id="A0A841U1C4"/>
<evidence type="ECO:0000313" key="2">
    <source>
        <dbReference type="Proteomes" id="UP000553776"/>
    </source>
</evidence>
<protein>
    <submittedName>
        <fullName evidence="1">DNA-binding response regulator</fullName>
    </submittedName>
</protein>
<dbReference type="Gene3D" id="3.40.960.10">
    <property type="entry name" value="VSR Endonuclease"/>
    <property type="match status" value="1"/>
</dbReference>
<keyword evidence="1" id="KW-0238">DNA-binding</keyword>
<accession>A0A841U1C4</accession>
<comment type="caution">
    <text evidence="1">The sequence shown here is derived from an EMBL/GenBank/DDBJ whole genome shotgun (WGS) entry which is preliminary data.</text>
</comment>
<gene>
    <name evidence="1" type="ORF">H7B90_12200</name>
</gene>
<keyword evidence="2" id="KW-1185">Reference proteome</keyword>
<dbReference type="GO" id="GO:0003677">
    <property type="term" value="F:DNA binding"/>
    <property type="evidence" value="ECO:0007669"/>
    <property type="project" value="UniProtKB-KW"/>
</dbReference>
<dbReference type="Proteomes" id="UP000553776">
    <property type="component" value="Unassembled WGS sequence"/>
</dbReference>
<name>A0A841U1C4_9BACL</name>
<reference evidence="1 2" key="1">
    <citation type="submission" date="2020-08" db="EMBL/GenBank/DDBJ databases">
        <title>Cohnella phylogeny.</title>
        <authorList>
            <person name="Dunlap C."/>
        </authorList>
    </citation>
    <scope>NUCLEOTIDE SEQUENCE [LARGE SCALE GENOMIC DNA]</scope>
    <source>
        <strain evidence="1 2">DSM 25239</strain>
    </source>
</reference>
<sequence length="230" mass="26833">MNLQGTGEELSAELKSVYESWLQQQMKKGKGDAKRRLSSHGHAEKMFLDRVWWPAFRTLEGLHPEYEVKDFKDGTRFLDFAYLAQGMKVCIEIDGYGPHWRDVDRRKFADNLMRQNHLVIDGWLVLRFSYDDIMERPRSCQQVLQQLLGKMSMVGSVQELTLTELAIISLARRHLKPITTKLVAEELGIHRDTALQYIRALVAKKILQPIRPDAKHVRGYRINGFSEYFR</sequence>
<proteinExistence type="predicted"/>
<evidence type="ECO:0000313" key="1">
    <source>
        <dbReference type="EMBL" id="MBB6692163.1"/>
    </source>
</evidence>
<dbReference type="RefSeq" id="WP_185136154.1">
    <property type="nucleotide sequence ID" value="NZ_BORM01000004.1"/>
</dbReference>
<organism evidence="1 2">
    <name type="scientific">Cohnella xylanilytica</name>
    <dbReference type="NCBI Taxonomy" id="557555"/>
    <lineage>
        <taxon>Bacteria</taxon>
        <taxon>Bacillati</taxon>
        <taxon>Bacillota</taxon>
        <taxon>Bacilli</taxon>
        <taxon>Bacillales</taxon>
        <taxon>Paenibacillaceae</taxon>
        <taxon>Cohnella</taxon>
    </lineage>
</organism>